<gene>
    <name evidence="8" type="ORF">BXY66_0868</name>
</gene>
<reference evidence="8 9" key="1">
    <citation type="submission" date="2019-03" db="EMBL/GenBank/DDBJ databases">
        <title>Genomic Encyclopedia of Archaeal and Bacterial Type Strains, Phase II (KMG-II): from individual species to whole genera.</title>
        <authorList>
            <person name="Goeker M."/>
        </authorList>
    </citation>
    <scope>NUCLEOTIDE SEQUENCE [LARGE SCALE GENOMIC DNA]</scope>
    <source>
        <strain evidence="8 9">DSM 26433</strain>
    </source>
</reference>
<comment type="caution">
    <text evidence="8">The sequence shown here is derived from an EMBL/GenBank/DDBJ whole genome shotgun (WGS) entry which is preliminary data.</text>
</comment>
<evidence type="ECO:0000313" key="9">
    <source>
        <dbReference type="Proteomes" id="UP000295673"/>
    </source>
</evidence>
<dbReference type="Proteomes" id="UP000295673">
    <property type="component" value="Unassembled WGS sequence"/>
</dbReference>
<dbReference type="RefSeq" id="WP_132858922.1">
    <property type="nucleotide sequence ID" value="NZ_SMGR01000001.1"/>
</dbReference>
<organism evidence="8 9">
    <name type="scientific">Shimia isoporae</name>
    <dbReference type="NCBI Taxonomy" id="647720"/>
    <lineage>
        <taxon>Bacteria</taxon>
        <taxon>Pseudomonadati</taxon>
        <taxon>Pseudomonadota</taxon>
        <taxon>Alphaproteobacteria</taxon>
        <taxon>Rhodobacterales</taxon>
        <taxon>Roseobacteraceae</taxon>
    </lineage>
</organism>
<evidence type="ECO:0000256" key="6">
    <source>
        <dbReference type="ARBA" id="ARBA00022764"/>
    </source>
</evidence>
<dbReference type="GO" id="GO:0042597">
    <property type="term" value="C:periplasmic space"/>
    <property type="evidence" value="ECO:0007669"/>
    <property type="project" value="UniProtKB-SubCell"/>
</dbReference>
<keyword evidence="6" id="KW-0574">Periplasm</keyword>
<comment type="similarity">
    <text evidence="3">Belongs to the AlgF family.</text>
</comment>
<accession>A0A4R1NU86</accession>
<dbReference type="AlphaFoldDB" id="A0A4R1NU86"/>
<evidence type="ECO:0000313" key="8">
    <source>
        <dbReference type="EMBL" id="TCL08828.1"/>
    </source>
</evidence>
<comment type="subcellular location">
    <subcellularLocation>
        <location evidence="1">Periplasm</location>
    </subcellularLocation>
</comment>
<dbReference type="Pfam" id="PF11182">
    <property type="entry name" value="AlgF"/>
    <property type="match status" value="1"/>
</dbReference>
<keyword evidence="8" id="KW-0808">Transferase</keyword>
<keyword evidence="7" id="KW-0016">Alginate biosynthesis</keyword>
<protein>
    <recommendedName>
        <fullName evidence="4">Alginate biosynthesis protein AlgF</fullName>
    </recommendedName>
</protein>
<name>A0A4R1NU86_9RHOB</name>
<dbReference type="InterPro" id="IPR035422">
    <property type="entry name" value="AlgF"/>
</dbReference>
<dbReference type="UniPathway" id="UPA00286"/>
<evidence type="ECO:0000256" key="3">
    <source>
        <dbReference type="ARBA" id="ARBA00010033"/>
    </source>
</evidence>
<keyword evidence="9" id="KW-1185">Reference proteome</keyword>
<dbReference type="GO" id="GO:0042121">
    <property type="term" value="P:alginic acid biosynthetic process"/>
    <property type="evidence" value="ECO:0007669"/>
    <property type="project" value="UniProtKB-UniPathway"/>
</dbReference>
<dbReference type="GO" id="GO:0016740">
    <property type="term" value="F:transferase activity"/>
    <property type="evidence" value="ECO:0007669"/>
    <property type="project" value="UniProtKB-KW"/>
</dbReference>
<keyword evidence="5" id="KW-0732">Signal</keyword>
<sequence>MIKFKLYPLIALSFVSVGTLGRTADNELYDAPPPDDAAFIRWIDTDPAPEVLGVRSLGLDGDAFHPVSVALTDGASVGAFYTAAVNALGHLVVVEEPPRADKSKVLVTLLNLTNNPVRLVLTDQKVDVIGATAANAAGGRSVNPVSAKLSVLSVSDAVLGVFDVQLRRGQNITFVARPEGAELIENRFGPNIEG</sequence>
<evidence type="ECO:0000256" key="1">
    <source>
        <dbReference type="ARBA" id="ARBA00004418"/>
    </source>
</evidence>
<dbReference type="EMBL" id="SMGR01000001">
    <property type="protein sequence ID" value="TCL08828.1"/>
    <property type="molecule type" value="Genomic_DNA"/>
</dbReference>
<comment type="pathway">
    <text evidence="2">Glycan biosynthesis; alginate biosynthesis.</text>
</comment>
<evidence type="ECO:0000256" key="7">
    <source>
        <dbReference type="ARBA" id="ARBA00022841"/>
    </source>
</evidence>
<proteinExistence type="inferred from homology"/>
<evidence type="ECO:0000256" key="2">
    <source>
        <dbReference type="ARBA" id="ARBA00005182"/>
    </source>
</evidence>
<dbReference type="OrthoDB" id="7872201at2"/>
<evidence type="ECO:0000256" key="5">
    <source>
        <dbReference type="ARBA" id="ARBA00022729"/>
    </source>
</evidence>
<evidence type="ECO:0000256" key="4">
    <source>
        <dbReference type="ARBA" id="ARBA00013964"/>
    </source>
</evidence>